<name>A0A7Y6UQR3_9HYPH</name>
<keyword evidence="6" id="KW-0808">Transferase</keyword>
<comment type="cofactor">
    <cofactor evidence="1 4">
        <name>pyridoxal 5'-phosphate</name>
        <dbReference type="ChEBI" id="CHEBI:597326"/>
    </cofactor>
</comment>
<dbReference type="Pfam" id="PF00266">
    <property type="entry name" value="Aminotran_5"/>
    <property type="match status" value="1"/>
</dbReference>
<proteinExistence type="inferred from homology"/>
<dbReference type="PANTHER" id="PTHR43586">
    <property type="entry name" value="CYSTEINE DESULFURASE"/>
    <property type="match status" value="1"/>
</dbReference>
<gene>
    <name evidence="6" type="ORF">HT585_28460</name>
</gene>
<dbReference type="Gene3D" id="3.40.640.10">
    <property type="entry name" value="Type I PLP-dependent aspartate aminotransferase-like (Major domain)"/>
    <property type="match status" value="1"/>
</dbReference>
<comment type="caution">
    <text evidence="6">The sequence shown here is derived from an EMBL/GenBank/DDBJ whole genome shotgun (WGS) entry which is preliminary data.</text>
</comment>
<dbReference type="InterPro" id="IPR015424">
    <property type="entry name" value="PyrdxlP-dep_Trfase"/>
</dbReference>
<keyword evidence="7" id="KW-1185">Reference proteome</keyword>
<feature type="domain" description="Aminotransferase class V" evidence="5">
    <location>
        <begin position="37"/>
        <end position="370"/>
    </location>
</feature>
<dbReference type="GO" id="GO:0008483">
    <property type="term" value="F:transaminase activity"/>
    <property type="evidence" value="ECO:0007669"/>
    <property type="project" value="UniProtKB-KW"/>
</dbReference>
<keyword evidence="6" id="KW-0032">Aminotransferase</keyword>
<evidence type="ECO:0000313" key="6">
    <source>
        <dbReference type="EMBL" id="NVD42811.1"/>
    </source>
</evidence>
<sequence length="385" mass="40777">MPPVIHFNHAGASILAPETVELIVAHLRREAELGPMEAGTAAADRLEAGYARAARLLGCAATDVAFGTGHGQLYGDILASVPLKAGDRVLVSRQEWIGNVLALKHACHVSGASMSVMPWDETTAVDVEAVVRSLDPDVKIVALTWVGASGALINPAEALGKALRQAKSGAFYMIDASQAIGQLPVDVSEIGCDVLVACGRKFLRGPRGTALAYISPRLAVSMVPRRVDDRSAKLDVGRAAIHQSAQAVETAEFAVALRLGLIDSLERALSLNAFDTRVKLNALATELRNRLTDVPGVNILDLGRDKAAFVTFVIEGIPCQRVKELLAARGITIGKNGVGYTPFDMDIRGITEILRASVHFGNTDTDIEKLVQAVREIAAEAAEAA</sequence>
<evidence type="ECO:0000256" key="1">
    <source>
        <dbReference type="ARBA" id="ARBA00001933"/>
    </source>
</evidence>
<dbReference type="RefSeq" id="WP_176356164.1">
    <property type="nucleotide sequence ID" value="NZ_JABWDU010000011.1"/>
</dbReference>
<dbReference type="PANTHER" id="PTHR43586:SF24">
    <property type="entry name" value="BLR4730 PROTEIN"/>
    <property type="match status" value="1"/>
</dbReference>
<dbReference type="SUPFAM" id="SSF53383">
    <property type="entry name" value="PLP-dependent transferases"/>
    <property type="match status" value="1"/>
</dbReference>
<organism evidence="6 7">
    <name type="scientific">Ensifer oleiphilus</name>
    <dbReference type="NCBI Taxonomy" id="2742698"/>
    <lineage>
        <taxon>Bacteria</taxon>
        <taxon>Pseudomonadati</taxon>
        <taxon>Pseudomonadota</taxon>
        <taxon>Alphaproteobacteria</taxon>
        <taxon>Hyphomicrobiales</taxon>
        <taxon>Rhizobiaceae</taxon>
        <taxon>Sinorhizobium/Ensifer group</taxon>
        <taxon>Ensifer</taxon>
    </lineage>
</organism>
<evidence type="ECO:0000256" key="4">
    <source>
        <dbReference type="RuleBase" id="RU004504"/>
    </source>
</evidence>
<dbReference type="EMBL" id="JABWDU010000011">
    <property type="protein sequence ID" value="NVD42811.1"/>
    <property type="molecule type" value="Genomic_DNA"/>
</dbReference>
<dbReference type="PROSITE" id="PS00595">
    <property type="entry name" value="AA_TRANSFER_CLASS_5"/>
    <property type="match status" value="1"/>
</dbReference>
<evidence type="ECO:0000256" key="3">
    <source>
        <dbReference type="RuleBase" id="RU004075"/>
    </source>
</evidence>
<dbReference type="InterPro" id="IPR015422">
    <property type="entry name" value="PyrdxlP-dep_Trfase_small"/>
</dbReference>
<dbReference type="Proteomes" id="UP000520198">
    <property type="component" value="Unassembled WGS sequence"/>
</dbReference>
<dbReference type="Gene3D" id="3.90.1150.10">
    <property type="entry name" value="Aspartate Aminotransferase, domain 1"/>
    <property type="match status" value="1"/>
</dbReference>
<evidence type="ECO:0000259" key="5">
    <source>
        <dbReference type="Pfam" id="PF00266"/>
    </source>
</evidence>
<protein>
    <submittedName>
        <fullName evidence="6">Aminotransferase class V-fold PLP-dependent enzyme</fullName>
    </submittedName>
</protein>
<dbReference type="InterPro" id="IPR015421">
    <property type="entry name" value="PyrdxlP-dep_Trfase_major"/>
</dbReference>
<comment type="similarity">
    <text evidence="3">Belongs to the class-V pyridoxal-phosphate-dependent aminotransferase family.</text>
</comment>
<evidence type="ECO:0000256" key="2">
    <source>
        <dbReference type="ARBA" id="ARBA00022898"/>
    </source>
</evidence>
<dbReference type="InterPro" id="IPR000192">
    <property type="entry name" value="Aminotrans_V_dom"/>
</dbReference>
<dbReference type="AlphaFoldDB" id="A0A7Y6UQR3"/>
<reference evidence="6 7" key="1">
    <citation type="submission" date="2020-06" db="EMBL/GenBank/DDBJ databases">
        <authorList>
            <person name="Grouzdev D.S."/>
        </authorList>
    </citation>
    <scope>NUCLEOTIDE SEQUENCE [LARGE SCALE GENOMIC DNA]</scope>
    <source>
        <strain evidence="6 7">HO-A22</strain>
    </source>
</reference>
<evidence type="ECO:0000313" key="7">
    <source>
        <dbReference type="Proteomes" id="UP000520198"/>
    </source>
</evidence>
<accession>A0A7Y6UQR3</accession>
<dbReference type="InterPro" id="IPR020578">
    <property type="entry name" value="Aminotrans_V_PyrdxlP_BS"/>
</dbReference>
<keyword evidence="2" id="KW-0663">Pyridoxal phosphate</keyword>